<evidence type="ECO:0000313" key="1">
    <source>
        <dbReference type="EMBL" id="OMJ74007.1"/>
    </source>
</evidence>
<comment type="caution">
    <text evidence="1">The sequence shown here is derived from an EMBL/GenBank/DDBJ whole genome shotgun (WGS) entry which is preliminary data.</text>
</comment>
<dbReference type="SUPFAM" id="SSF48452">
    <property type="entry name" value="TPR-like"/>
    <property type="match status" value="1"/>
</dbReference>
<gene>
    <name evidence="1" type="ORF">SteCoe_27153</name>
</gene>
<dbReference type="Proteomes" id="UP000187209">
    <property type="component" value="Unassembled WGS sequence"/>
</dbReference>
<sequence>METSDKLENLVKTLNQQALVMLKESNFKSAYQLLDQSLQILEKSSSLKKSKLYYATYTNYGSILKKQGNYSQAAESFLFAGDFCTKQPLKLAECYLNACAMYSRAKKHTESLKYSIKALKIYGKTENPKKIIAIQNAGAEYEYLGLKEDANKMYKQGYILAKKINGPESESSLMFKRRYMKISVNSFENSFSSDFKSLSKNSLLKNRVPLSTIPIKKTNNLPDFISVPMIYEAQGKNTKALSGAKYLTLRSNTPAYKASKINNFCELHRSSLDRNSARNFLKKNRVVSFREINDSFF</sequence>
<accession>A0A1R2BB77</accession>
<protein>
    <submittedName>
        <fullName evidence="1">Uncharacterized protein</fullName>
    </submittedName>
</protein>
<dbReference type="EMBL" id="MPUH01000780">
    <property type="protein sequence ID" value="OMJ74007.1"/>
    <property type="molecule type" value="Genomic_DNA"/>
</dbReference>
<evidence type="ECO:0000313" key="2">
    <source>
        <dbReference type="Proteomes" id="UP000187209"/>
    </source>
</evidence>
<proteinExistence type="predicted"/>
<dbReference type="Gene3D" id="1.25.40.10">
    <property type="entry name" value="Tetratricopeptide repeat domain"/>
    <property type="match status" value="2"/>
</dbReference>
<organism evidence="1 2">
    <name type="scientific">Stentor coeruleus</name>
    <dbReference type="NCBI Taxonomy" id="5963"/>
    <lineage>
        <taxon>Eukaryota</taxon>
        <taxon>Sar</taxon>
        <taxon>Alveolata</taxon>
        <taxon>Ciliophora</taxon>
        <taxon>Postciliodesmatophora</taxon>
        <taxon>Heterotrichea</taxon>
        <taxon>Heterotrichida</taxon>
        <taxon>Stentoridae</taxon>
        <taxon>Stentor</taxon>
    </lineage>
</organism>
<keyword evidence="2" id="KW-1185">Reference proteome</keyword>
<reference evidence="1 2" key="1">
    <citation type="submission" date="2016-11" db="EMBL/GenBank/DDBJ databases">
        <title>The macronuclear genome of Stentor coeruleus: a giant cell with tiny introns.</title>
        <authorList>
            <person name="Slabodnick M."/>
            <person name="Ruby J.G."/>
            <person name="Reiff S.B."/>
            <person name="Swart E.C."/>
            <person name="Gosai S."/>
            <person name="Prabakaran S."/>
            <person name="Witkowska E."/>
            <person name="Larue G.E."/>
            <person name="Fisher S."/>
            <person name="Freeman R.M."/>
            <person name="Gunawardena J."/>
            <person name="Chu W."/>
            <person name="Stover N.A."/>
            <person name="Gregory B.D."/>
            <person name="Nowacki M."/>
            <person name="Derisi J."/>
            <person name="Roy S.W."/>
            <person name="Marshall W.F."/>
            <person name="Sood P."/>
        </authorList>
    </citation>
    <scope>NUCLEOTIDE SEQUENCE [LARGE SCALE GENOMIC DNA]</scope>
    <source>
        <strain evidence="1">WM001</strain>
    </source>
</reference>
<name>A0A1R2BB77_9CILI</name>
<dbReference type="AlphaFoldDB" id="A0A1R2BB77"/>
<dbReference type="InterPro" id="IPR011990">
    <property type="entry name" value="TPR-like_helical_dom_sf"/>
</dbReference>